<dbReference type="EMBL" id="LACB01000280">
    <property type="protein sequence ID" value="KAJ9485209.1"/>
    <property type="molecule type" value="Genomic_DNA"/>
</dbReference>
<keyword evidence="1" id="KW-0808">Transferase</keyword>
<organism evidence="4 5">
    <name type="scientific">Penicillium thymicola</name>
    <dbReference type="NCBI Taxonomy" id="293382"/>
    <lineage>
        <taxon>Eukaryota</taxon>
        <taxon>Fungi</taxon>
        <taxon>Dikarya</taxon>
        <taxon>Ascomycota</taxon>
        <taxon>Pezizomycotina</taxon>
        <taxon>Eurotiomycetes</taxon>
        <taxon>Eurotiomycetidae</taxon>
        <taxon>Eurotiales</taxon>
        <taxon>Aspergillaceae</taxon>
        <taxon>Penicillium</taxon>
    </lineage>
</organism>
<dbReference type="Proteomes" id="UP001227192">
    <property type="component" value="Unassembled WGS sequence"/>
</dbReference>
<dbReference type="Pfam" id="PF16911">
    <property type="entry name" value="PapA_C"/>
    <property type="match status" value="1"/>
</dbReference>
<dbReference type="Gene3D" id="3.30.559.30">
    <property type="entry name" value="Nonribosomal peptide synthetase, condensation domain"/>
    <property type="match status" value="1"/>
</dbReference>
<reference evidence="4" key="1">
    <citation type="submission" date="2015-06" db="EMBL/GenBank/DDBJ databases">
        <authorList>
            <person name="Nguyen H."/>
        </authorList>
    </citation>
    <scope>NUCLEOTIDE SEQUENCE</scope>
    <source>
        <strain evidence="4">DAOM 180753</strain>
    </source>
</reference>
<protein>
    <recommendedName>
        <fullName evidence="3">Phthiocerol/phthiodiolone dimycocerosyl transferase C-terminal domain-containing protein</fullName>
    </recommendedName>
</protein>
<name>A0AAI9TF03_PENTH</name>
<dbReference type="InterPro" id="IPR023213">
    <property type="entry name" value="CAT-like_dom_sf"/>
</dbReference>
<dbReference type="GO" id="GO:0016746">
    <property type="term" value="F:acyltransferase activity"/>
    <property type="evidence" value="ECO:0007669"/>
    <property type="project" value="UniProtKB-KW"/>
</dbReference>
<keyword evidence="5" id="KW-1185">Reference proteome</keyword>
<dbReference type="InterPro" id="IPR031641">
    <property type="entry name" value="PapA_C"/>
</dbReference>
<dbReference type="SUPFAM" id="SSF52777">
    <property type="entry name" value="CoA-dependent acyltransferases"/>
    <property type="match status" value="1"/>
</dbReference>
<gene>
    <name evidence="4" type="ORF">VN97_g8160</name>
</gene>
<evidence type="ECO:0000259" key="3">
    <source>
        <dbReference type="Pfam" id="PF16911"/>
    </source>
</evidence>
<sequence>MVWKQTQPGVWQDDLDGAEKVFYDMSQAFRPVGKEHGSVYSVLKICTRYLNETTPFEKRLRSAWISLRFKFPMLSVTVDGARKMFVKANSQEVEHWANETFYIDRTGVPAAQVVSMLHLRQLPCLLFLSQSSELVFHSSHWRIDALGACIVLNRLLELLSEDVSTAPVWDFEFQNLSPSLEDAFGSPTDSTVSMKAVADTVRQRNFETSYPTAGLSPSDSAMSILPTISTAHALELTREATSALIAACRSHQISITAAVHAACAQAVFEHSRENSYDYSTIVSVNLRDQLPSPYNTKAHGCATYVTGMTHTVKREDPFLSHAVQLSRAYRGDWDVNEYMRALRPIYKVHGETLGELARSGARNPNTTVTISSLGIIDGYIENDHGPVLVEEFRLGSAIMTRQMTLYIWTFLDRMTLSLDSNEAYYSSDMVKDLLDSIRLCLERELVVDLPIEKRT</sequence>
<evidence type="ECO:0000313" key="5">
    <source>
        <dbReference type="Proteomes" id="UP001227192"/>
    </source>
</evidence>
<proteinExistence type="predicted"/>
<reference evidence="4" key="2">
    <citation type="journal article" date="2016" name="Fungal Biol.">
        <title>Ochratoxin A production by Penicillium thymicola.</title>
        <authorList>
            <person name="Nguyen H.D.T."/>
            <person name="McMullin D.R."/>
            <person name="Ponomareva E."/>
            <person name="Riley R."/>
            <person name="Pomraning K.R."/>
            <person name="Baker S.E."/>
            <person name="Seifert K.A."/>
        </authorList>
    </citation>
    <scope>NUCLEOTIDE SEQUENCE</scope>
    <source>
        <strain evidence="4">DAOM 180753</strain>
    </source>
</reference>
<feature type="domain" description="Phthiocerol/phthiodiolone dimycocerosyl transferase C-terminal" evidence="3">
    <location>
        <begin position="230"/>
        <end position="345"/>
    </location>
</feature>
<evidence type="ECO:0000313" key="4">
    <source>
        <dbReference type="EMBL" id="KAJ9485209.1"/>
    </source>
</evidence>
<dbReference type="PANTHER" id="PTHR42034:SF1">
    <property type="entry name" value="CONDENSATION DOMAIN-CONTAINING PROTEIN"/>
    <property type="match status" value="1"/>
</dbReference>
<dbReference type="Gene3D" id="3.30.559.10">
    <property type="entry name" value="Chloramphenicol acetyltransferase-like domain"/>
    <property type="match status" value="1"/>
</dbReference>
<comment type="caution">
    <text evidence="4">The sequence shown here is derived from an EMBL/GenBank/DDBJ whole genome shotgun (WGS) entry which is preliminary data.</text>
</comment>
<dbReference type="PANTHER" id="PTHR42034">
    <property type="entry name" value="CHROMOSOME 7, WHOLE GENOME SHOTGUN SEQUENCE-RELATED"/>
    <property type="match status" value="1"/>
</dbReference>
<dbReference type="AlphaFoldDB" id="A0AAI9TF03"/>
<evidence type="ECO:0000256" key="1">
    <source>
        <dbReference type="ARBA" id="ARBA00022679"/>
    </source>
</evidence>
<keyword evidence="2" id="KW-0012">Acyltransferase</keyword>
<accession>A0AAI9TF03</accession>
<evidence type="ECO:0000256" key="2">
    <source>
        <dbReference type="ARBA" id="ARBA00023315"/>
    </source>
</evidence>